<evidence type="ECO:0000313" key="2">
    <source>
        <dbReference type="Proteomes" id="UP000184774"/>
    </source>
</evidence>
<protein>
    <submittedName>
        <fullName evidence="1">Uncharacterized protein</fullName>
    </submittedName>
</protein>
<proteinExistence type="predicted"/>
<organism evidence="1 2">
    <name type="scientific">Vibrio spartinae</name>
    <dbReference type="NCBI Taxonomy" id="1918945"/>
    <lineage>
        <taxon>Bacteria</taxon>
        <taxon>Pseudomonadati</taxon>
        <taxon>Pseudomonadota</taxon>
        <taxon>Gammaproteobacteria</taxon>
        <taxon>Vibrionales</taxon>
        <taxon>Vibrionaceae</taxon>
        <taxon>Vibrio</taxon>
    </lineage>
</organism>
<reference evidence="1 2" key="1">
    <citation type="submission" date="2016-12" db="EMBL/GenBank/DDBJ databases">
        <authorList>
            <person name="Song W.-J."/>
            <person name="Kurnit D.M."/>
        </authorList>
    </citation>
    <scope>NUCLEOTIDE SEQUENCE [LARGE SCALE GENOMIC DNA]</scope>
    <source>
        <strain evidence="1 2">CECT 9026</strain>
    </source>
</reference>
<accession>A0A1N6LZR5</accession>
<dbReference type="Proteomes" id="UP000184774">
    <property type="component" value="Unassembled WGS sequence"/>
</dbReference>
<dbReference type="RefSeq" id="WP_235862125.1">
    <property type="nucleotide sequence ID" value="NZ_AP024908.1"/>
</dbReference>
<dbReference type="AlphaFoldDB" id="A0A1N6LZR5"/>
<name>A0A1N6LZR5_9VIBR</name>
<evidence type="ECO:0000313" key="1">
    <source>
        <dbReference type="EMBL" id="SIO92679.1"/>
    </source>
</evidence>
<dbReference type="EMBL" id="FSSB01000003">
    <property type="protein sequence ID" value="SIO92679.1"/>
    <property type="molecule type" value="Genomic_DNA"/>
</dbReference>
<gene>
    <name evidence="1" type="ORF">VSP9026_00297</name>
</gene>
<sequence>MSVTQMKGDFRTISGFVPTSRTVDAVNDMNDVINMSSLLEKILMFIPAFQIFAGRNTYTNVTLASTAQNIKDYDWVMFAQAVQSIDTVKRERLEKIAFQAALLSMGKERTFWECVYNAL</sequence>